<proteinExistence type="predicted"/>
<dbReference type="STRING" id="47427.A0A2H3CLS6"/>
<dbReference type="EMBL" id="KZ293785">
    <property type="protein sequence ID" value="PBK79338.1"/>
    <property type="molecule type" value="Genomic_DNA"/>
</dbReference>
<reference evidence="3" key="1">
    <citation type="journal article" date="2017" name="Nat. Ecol. Evol.">
        <title>Genome expansion and lineage-specific genetic innovations in the forest pathogenic fungi Armillaria.</title>
        <authorList>
            <person name="Sipos G."/>
            <person name="Prasanna A.N."/>
            <person name="Walter M.C."/>
            <person name="O'Connor E."/>
            <person name="Balint B."/>
            <person name="Krizsan K."/>
            <person name="Kiss B."/>
            <person name="Hess J."/>
            <person name="Varga T."/>
            <person name="Slot J."/>
            <person name="Riley R."/>
            <person name="Boka B."/>
            <person name="Rigling D."/>
            <person name="Barry K."/>
            <person name="Lee J."/>
            <person name="Mihaltcheva S."/>
            <person name="LaButti K."/>
            <person name="Lipzen A."/>
            <person name="Waldron R."/>
            <person name="Moloney N.M."/>
            <person name="Sperisen C."/>
            <person name="Kredics L."/>
            <person name="Vagvoelgyi C."/>
            <person name="Patrignani A."/>
            <person name="Fitzpatrick D."/>
            <person name="Nagy I."/>
            <person name="Doyle S."/>
            <person name="Anderson J.B."/>
            <person name="Grigoriev I.V."/>
            <person name="Gueldener U."/>
            <person name="Muensterkoetter M."/>
            <person name="Nagy L.G."/>
        </authorList>
    </citation>
    <scope>NUCLEOTIDE SEQUENCE [LARGE SCALE GENOMIC DNA]</scope>
    <source>
        <strain evidence="3">Ar21-2</strain>
    </source>
</reference>
<evidence type="ECO:0000313" key="2">
    <source>
        <dbReference type="EMBL" id="PBK79338.1"/>
    </source>
</evidence>
<dbReference type="Proteomes" id="UP000217790">
    <property type="component" value="Unassembled WGS sequence"/>
</dbReference>
<name>A0A2H3CLS6_ARMGA</name>
<evidence type="ECO:0000256" key="1">
    <source>
        <dbReference type="SAM" id="MobiDB-lite"/>
    </source>
</evidence>
<protein>
    <submittedName>
        <fullName evidence="2">Uncharacterized protein</fullName>
    </submittedName>
</protein>
<sequence length="129" mass="14562">MFSSTGVMPAFEIINSRRWRVGWGSTTIYNNRVDLDDNFEVIYSHETAVSAAGHIYEALVLTQMGLTTWVHGDSWGPAENHELALDPSGEWFEEELTGEVYDSRIFQQAATTGPPKKPICKRSKISVRR</sequence>
<gene>
    <name evidence="2" type="ORF">ARMGADRAFT_1093249</name>
</gene>
<dbReference type="InParanoid" id="A0A2H3CLS6"/>
<evidence type="ECO:0000313" key="3">
    <source>
        <dbReference type="Proteomes" id="UP000217790"/>
    </source>
</evidence>
<dbReference type="OrthoDB" id="3004525at2759"/>
<organism evidence="2 3">
    <name type="scientific">Armillaria gallica</name>
    <name type="common">Bulbous honey fungus</name>
    <name type="synonym">Armillaria bulbosa</name>
    <dbReference type="NCBI Taxonomy" id="47427"/>
    <lineage>
        <taxon>Eukaryota</taxon>
        <taxon>Fungi</taxon>
        <taxon>Dikarya</taxon>
        <taxon>Basidiomycota</taxon>
        <taxon>Agaricomycotina</taxon>
        <taxon>Agaricomycetes</taxon>
        <taxon>Agaricomycetidae</taxon>
        <taxon>Agaricales</taxon>
        <taxon>Marasmiineae</taxon>
        <taxon>Physalacriaceae</taxon>
        <taxon>Armillaria</taxon>
    </lineage>
</organism>
<dbReference type="AlphaFoldDB" id="A0A2H3CLS6"/>
<feature type="compositionally biased region" description="Basic residues" evidence="1">
    <location>
        <begin position="118"/>
        <end position="129"/>
    </location>
</feature>
<feature type="region of interest" description="Disordered" evidence="1">
    <location>
        <begin position="110"/>
        <end position="129"/>
    </location>
</feature>
<accession>A0A2H3CLS6</accession>
<keyword evidence="3" id="KW-1185">Reference proteome</keyword>